<organism evidence="2 3">
    <name type="scientific">Anaeromassilibacillus senegalensis</name>
    <dbReference type="NCBI Taxonomy" id="1673717"/>
    <lineage>
        <taxon>Bacteria</taxon>
        <taxon>Bacillati</taxon>
        <taxon>Bacillota</taxon>
        <taxon>Clostridia</taxon>
        <taxon>Eubacteriales</taxon>
        <taxon>Acutalibacteraceae</taxon>
        <taxon>Anaeromassilibacillus</taxon>
    </lineage>
</organism>
<dbReference type="SUPFAM" id="SSF75138">
    <property type="entry name" value="HprK N-terminal domain-like"/>
    <property type="match status" value="1"/>
</dbReference>
<name>A0ABS9CIV9_9FIRM</name>
<comment type="caution">
    <text evidence="2">The sequence shown here is derived from an EMBL/GenBank/DDBJ whole genome shotgun (WGS) entry which is preliminary data.</text>
</comment>
<evidence type="ECO:0000313" key="3">
    <source>
        <dbReference type="Proteomes" id="UP001299220"/>
    </source>
</evidence>
<dbReference type="Pfam" id="PF07085">
    <property type="entry name" value="DRTGG"/>
    <property type="match status" value="1"/>
</dbReference>
<dbReference type="Proteomes" id="UP001299220">
    <property type="component" value="Unassembled WGS sequence"/>
</dbReference>
<feature type="domain" description="DRTGG" evidence="1">
    <location>
        <begin position="5"/>
        <end position="101"/>
    </location>
</feature>
<gene>
    <name evidence="2" type="ORF">JQM67_00115</name>
</gene>
<proteinExistence type="predicted"/>
<dbReference type="InterPro" id="IPR028979">
    <property type="entry name" value="Ser_kin/Pase_Hpr-like_N_sf"/>
</dbReference>
<dbReference type="InterPro" id="IPR010766">
    <property type="entry name" value="DRTGG"/>
</dbReference>
<reference evidence="2 3" key="1">
    <citation type="submission" date="2020-12" db="EMBL/GenBank/DDBJ databases">
        <title>Whole genome sequences of gut porcine anaerobes.</title>
        <authorList>
            <person name="Kubasova T."/>
            <person name="Jahodarova E."/>
            <person name="Rychlik I."/>
        </authorList>
    </citation>
    <scope>NUCLEOTIDE SEQUENCE [LARGE SCALE GENOMIC DNA]</scope>
    <source>
        <strain evidence="2 3">An867</strain>
    </source>
</reference>
<sequence>MKVQDIIDILKAEILVEGNLEEEVKTACGSDMMSDVLAFVKDQSVLLTGLMNPQVVRTAEMMDMHCIIFVRGKHPDALVLNLAEQKDITILATPYRMFTACGLLFQNGLGGGCDIS</sequence>
<keyword evidence="3" id="KW-1185">Reference proteome</keyword>
<accession>A0ABS9CIV9</accession>
<evidence type="ECO:0000259" key="1">
    <source>
        <dbReference type="Pfam" id="PF07085"/>
    </source>
</evidence>
<evidence type="ECO:0000313" key="2">
    <source>
        <dbReference type="EMBL" id="MCF2651014.1"/>
    </source>
</evidence>
<dbReference type="Gene3D" id="3.40.1390.20">
    <property type="entry name" value="HprK N-terminal domain-like"/>
    <property type="match status" value="1"/>
</dbReference>
<dbReference type="EMBL" id="JAFBIT010000001">
    <property type="protein sequence ID" value="MCF2651014.1"/>
    <property type="molecule type" value="Genomic_DNA"/>
</dbReference>
<protein>
    <recommendedName>
        <fullName evidence="1">DRTGG domain-containing protein</fullName>
    </recommendedName>
</protein>
<dbReference type="RefSeq" id="WP_235321962.1">
    <property type="nucleotide sequence ID" value="NZ_JAFBIT010000001.1"/>
</dbReference>